<protein>
    <recommendedName>
        <fullName evidence="2">DUF4283 domain-containing protein</fullName>
    </recommendedName>
</protein>
<feature type="region of interest" description="Disordered" evidence="1">
    <location>
        <begin position="174"/>
        <end position="194"/>
    </location>
</feature>
<feature type="domain" description="DUF4283" evidence="2">
    <location>
        <begin position="218"/>
        <end position="297"/>
    </location>
</feature>
<organism evidence="3 4">
    <name type="scientific">Handroanthus impetiginosus</name>
    <dbReference type="NCBI Taxonomy" id="429701"/>
    <lineage>
        <taxon>Eukaryota</taxon>
        <taxon>Viridiplantae</taxon>
        <taxon>Streptophyta</taxon>
        <taxon>Embryophyta</taxon>
        <taxon>Tracheophyta</taxon>
        <taxon>Spermatophyta</taxon>
        <taxon>Magnoliopsida</taxon>
        <taxon>eudicotyledons</taxon>
        <taxon>Gunneridae</taxon>
        <taxon>Pentapetalae</taxon>
        <taxon>asterids</taxon>
        <taxon>lamiids</taxon>
        <taxon>Lamiales</taxon>
        <taxon>Bignoniaceae</taxon>
        <taxon>Crescentiina</taxon>
        <taxon>Tabebuia alliance</taxon>
        <taxon>Handroanthus</taxon>
    </lineage>
</organism>
<reference evidence="4" key="1">
    <citation type="journal article" date="2018" name="Gigascience">
        <title>Genome assembly of the Pink Ipe (Handroanthus impetiginosus, Bignoniaceae), a highly valued, ecologically keystone Neotropical timber forest tree.</title>
        <authorList>
            <person name="Silva-Junior O.B."/>
            <person name="Grattapaglia D."/>
            <person name="Novaes E."/>
            <person name="Collevatti R.G."/>
        </authorList>
    </citation>
    <scope>NUCLEOTIDE SEQUENCE [LARGE SCALE GENOMIC DNA]</scope>
    <source>
        <strain evidence="4">cv. UFG-1</strain>
    </source>
</reference>
<dbReference type="PANTHER" id="PTHR31286">
    <property type="entry name" value="GLYCINE-RICH CELL WALL STRUCTURAL PROTEIN 1.8-LIKE"/>
    <property type="match status" value="1"/>
</dbReference>
<dbReference type="AlphaFoldDB" id="A0A2G9FZL7"/>
<feature type="compositionally biased region" description="Polar residues" evidence="1">
    <location>
        <begin position="176"/>
        <end position="191"/>
    </location>
</feature>
<feature type="compositionally biased region" description="Basic and acidic residues" evidence="1">
    <location>
        <begin position="415"/>
        <end position="430"/>
    </location>
</feature>
<dbReference type="InterPro" id="IPR025558">
    <property type="entry name" value="DUF4283"/>
</dbReference>
<feature type="region of interest" description="Disordered" evidence="1">
    <location>
        <begin position="411"/>
        <end position="430"/>
    </location>
</feature>
<dbReference type="EMBL" id="NKXS01008359">
    <property type="protein sequence ID" value="PIM98497.1"/>
    <property type="molecule type" value="Genomic_DNA"/>
</dbReference>
<dbReference type="OrthoDB" id="1751950at2759"/>
<evidence type="ECO:0000313" key="4">
    <source>
        <dbReference type="Proteomes" id="UP000231279"/>
    </source>
</evidence>
<proteinExistence type="predicted"/>
<dbReference type="InterPro" id="IPR040256">
    <property type="entry name" value="At4g02000-like"/>
</dbReference>
<sequence length="430" mass="49784">MAVFSHEEVEKLSVLFQFTLVASIKQHVLNKGCPSVRVQLLNQRHVLIFLDNAEEFAKLWLCREIFIESLPMRLFKWSPTFDVKQEPSVAPVWVRISGQKKKNSTKHKPSVSKSEAIKVATSDLHTSDVHLKTKSDFATDRVEYRELQLTKERLDHTEVPLQKSFADAVRGANVHQRPSNTSPTSFLNPQSPRFGRKETVDGESVVVFSANELQVLEEPLRFSLIGKFSFGRPQLRSIRSYFTAQRIGQFRVQLLNQKHILIELTNAEDYARIWLRREIVVEGLPMRLFKWMRNFDFQFESAIAPVWVRFEGLPLHLYNAAALFTIGELIGQPLKVDEATRLRSRTGYARVCIEVDLLKPTPESVKIQQDDELTTVPVVFEKMPKYCTYCKHVGHDEQDCYIKGPHPRPRRRFVRRPDAKDKGKELMENE</sequence>
<comment type="caution">
    <text evidence="3">The sequence shown here is derived from an EMBL/GenBank/DDBJ whole genome shotgun (WGS) entry which is preliminary data.</text>
</comment>
<name>A0A2G9FZL7_9LAMI</name>
<dbReference type="PANTHER" id="PTHR31286:SF179">
    <property type="entry name" value="RNASE H TYPE-1 DOMAIN-CONTAINING PROTEIN"/>
    <property type="match status" value="1"/>
</dbReference>
<dbReference type="STRING" id="429701.A0A2G9FZL7"/>
<keyword evidence="4" id="KW-1185">Reference proteome</keyword>
<evidence type="ECO:0000313" key="3">
    <source>
        <dbReference type="EMBL" id="PIM98497.1"/>
    </source>
</evidence>
<dbReference type="Pfam" id="PF14111">
    <property type="entry name" value="DUF4283"/>
    <property type="match status" value="1"/>
</dbReference>
<evidence type="ECO:0000259" key="2">
    <source>
        <dbReference type="Pfam" id="PF14111"/>
    </source>
</evidence>
<evidence type="ECO:0000256" key="1">
    <source>
        <dbReference type="SAM" id="MobiDB-lite"/>
    </source>
</evidence>
<accession>A0A2G9FZL7</accession>
<dbReference type="Proteomes" id="UP000231279">
    <property type="component" value="Unassembled WGS sequence"/>
</dbReference>
<gene>
    <name evidence="3" type="ORF">CDL12_29024</name>
</gene>